<reference evidence="6 7" key="1">
    <citation type="submission" date="2013-11" db="EMBL/GenBank/DDBJ databases">
        <title>Single cell genomics of uncultured Tannerella BU063 (oral taxon 286).</title>
        <authorList>
            <person name="Beall C.J."/>
            <person name="Campbell A.G."/>
            <person name="Griffen A.L."/>
            <person name="Podar M."/>
            <person name="Leys E.J."/>
        </authorList>
    </citation>
    <scope>NUCLEOTIDE SEQUENCE [LARGE SCALE GENOMIC DNA]</scope>
    <source>
        <strain evidence="6">Cell 2</strain>
    </source>
</reference>
<evidence type="ECO:0000256" key="3">
    <source>
        <dbReference type="ARBA" id="ARBA00022840"/>
    </source>
</evidence>
<dbReference type="GO" id="GO:0016887">
    <property type="term" value="F:ATP hydrolysis activity"/>
    <property type="evidence" value="ECO:0007669"/>
    <property type="project" value="InterPro"/>
</dbReference>
<evidence type="ECO:0000259" key="5">
    <source>
        <dbReference type="SMART" id="SM00382"/>
    </source>
</evidence>
<accession>W2C628</accession>
<dbReference type="SMART" id="SM00382">
    <property type="entry name" value="AAA"/>
    <property type="match status" value="1"/>
</dbReference>
<dbReference type="Proteomes" id="UP000018837">
    <property type="component" value="Unassembled WGS sequence"/>
</dbReference>
<evidence type="ECO:0000313" key="6">
    <source>
        <dbReference type="EMBL" id="ETK02654.1"/>
    </source>
</evidence>
<evidence type="ECO:0000256" key="1">
    <source>
        <dbReference type="ARBA" id="ARBA00006914"/>
    </source>
</evidence>
<keyword evidence="2" id="KW-0547">Nucleotide-binding</keyword>
<evidence type="ECO:0000313" key="7">
    <source>
        <dbReference type="Proteomes" id="UP000018837"/>
    </source>
</evidence>
<dbReference type="InterPro" id="IPR003593">
    <property type="entry name" value="AAA+_ATPase"/>
</dbReference>
<comment type="caution">
    <text evidence="6">The sequence shown here is derived from an EMBL/GenBank/DDBJ whole genome shotgun (WGS) entry which is preliminary data.</text>
</comment>
<dbReference type="InterPro" id="IPR027417">
    <property type="entry name" value="P-loop_NTPase"/>
</dbReference>
<dbReference type="InterPro" id="IPR003959">
    <property type="entry name" value="ATPase_AAA_core"/>
</dbReference>
<evidence type="ECO:0000256" key="4">
    <source>
        <dbReference type="SAM" id="MobiDB-lite"/>
    </source>
</evidence>
<name>W2C628_9BACT</name>
<evidence type="ECO:0000256" key="2">
    <source>
        <dbReference type="ARBA" id="ARBA00022741"/>
    </source>
</evidence>
<protein>
    <submittedName>
        <fullName evidence="6">ATPase AAA</fullName>
    </submittedName>
</protein>
<gene>
    <name evidence="6" type="ORF">N425_02985</name>
</gene>
<dbReference type="PATRIC" id="fig|1411148.3.peg.363"/>
<dbReference type="GO" id="GO:0005524">
    <property type="term" value="F:ATP binding"/>
    <property type="evidence" value="ECO:0007669"/>
    <property type="project" value="UniProtKB-KW"/>
</dbReference>
<dbReference type="CDD" id="cd19481">
    <property type="entry name" value="RecA-like_protease"/>
    <property type="match status" value="1"/>
</dbReference>
<keyword evidence="3" id="KW-0067">ATP-binding</keyword>
<dbReference type="EMBL" id="AYUF01000311">
    <property type="protein sequence ID" value="ETK02654.1"/>
    <property type="molecule type" value="Genomic_DNA"/>
</dbReference>
<dbReference type="Pfam" id="PF00004">
    <property type="entry name" value="AAA"/>
    <property type="match status" value="1"/>
</dbReference>
<dbReference type="AlphaFoldDB" id="W2C628"/>
<dbReference type="Gene3D" id="3.40.50.300">
    <property type="entry name" value="P-loop containing nucleotide triphosphate hydrolases"/>
    <property type="match status" value="1"/>
</dbReference>
<proteinExistence type="inferred from homology"/>
<dbReference type="PANTHER" id="PTHR23073">
    <property type="entry name" value="26S PROTEASOME REGULATORY SUBUNIT"/>
    <property type="match status" value="1"/>
</dbReference>
<feature type="region of interest" description="Disordered" evidence="4">
    <location>
        <begin position="401"/>
        <end position="426"/>
    </location>
</feature>
<sequence length="426" mass="47825">MSKTSNQTVFDRIIEKAKEVQSDLHFFQHAKKIKSSSFEELPITPNASVFIQNAIDKKELKHLIFNVDHEIGKIKQQDVDTTALPNLFICKDKESAQRLEAALNGEKKDDADAAPTFRPQEPRHSLDRVILPPEVKEDIRVSLSLIAHQKRIYDDWGFAEVDDRPKLILNFYGPPGTGKTMVSHAVARELGKKILAVNYAEVESKYVGDAPKNLLKAFEAATRDKAVLFFDEADSFLGKRITDVHNSSDQAINSLRSQMLILLEDFDGVVIFATNLAKNYDKAFDSRILKHIYFELPNRENREQIISLMIPSKVPLAADIDRKALCAQLAEISEGFSGREIKNAVLESLSLAVRKGDETIGTDAFVHGFELIKEKLQKLAEEKGKKTLPPEMKLKIEEKIRENLAKQEAEPAPEEKAEPAPASEVG</sequence>
<dbReference type="SUPFAM" id="SSF52540">
    <property type="entry name" value="P-loop containing nucleoside triphosphate hydrolases"/>
    <property type="match status" value="1"/>
</dbReference>
<feature type="compositionally biased region" description="Basic and acidic residues" evidence="4">
    <location>
        <begin position="401"/>
        <end position="418"/>
    </location>
</feature>
<dbReference type="InterPro" id="IPR050221">
    <property type="entry name" value="26S_Proteasome_ATPase"/>
</dbReference>
<organism evidence="6 7">
    <name type="scientific">Tannerella sp. oral taxon BU063 isolate Cell 2</name>
    <dbReference type="NCBI Taxonomy" id="1411148"/>
    <lineage>
        <taxon>Bacteria</taxon>
        <taxon>Pseudomonadati</taxon>
        <taxon>Bacteroidota</taxon>
        <taxon>Bacteroidia</taxon>
        <taxon>Bacteroidales</taxon>
        <taxon>Tannerellaceae</taxon>
        <taxon>Tannerella</taxon>
    </lineage>
</organism>
<feature type="domain" description="AAA+ ATPase" evidence="5">
    <location>
        <begin position="165"/>
        <end position="298"/>
    </location>
</feature>
<dbReference type="Gene3D" id="1.10.8.60">
    <property type="match status" value="1"/>
</dbReference>
<comment type="similarity">
    <text evidence="1">Belongs to the AAA ATPase family.</text>
</comment>